<protein>
    <submittedName>
        <fullName evidence="7">Vanillate O-demethylase monooxygenase subunit</fullName>
    </submittedName>
</protein>
<dbReference type="GO" id="GO:0051537">
    <property type="term" value="F:2 iron, 2 sulfur cluster binding"/>
    <property type="evidence" value="ECO:0007669"/>
    <property type="project" value="UniProtKB-KW"/>
</dbReference>
<organism evidence="7 8">
    <name type="scientific">Panacagrimonas perspica</name>
    <dbReference type="NCBI Taxonomy" id="381431"/>
    <lineage>
        <taxon>Bacteria</taxon>
        <taxon>Pseudomonadati</taxon>
        <taxon>Pseudomonadota</taxon>
        <taxon>Gammaproteobacteria</taxon>
        <taxon>Nevskiales</taxon>
        <taxon>Nevskiaceae</taxon>
        <taxon>Panacagrimonas</taxon>
    </lineage>
</organism>
<gene>
    <name evidence="7" type="ORF">DFR24_0310</name>
</gene>
<dbReference type="Pfam" id="PF19112">
    <property type="entry name" value="VanA_C"/>
    <property type="match status" value="1"/>
</dbReference>
<dbReference type="SUPFAM" id="SSF50022">
    <property type="entry name" value="ISP domain"/>
    <property type="match status" value="1"/>
</dbReference>
<dbReference type="RefSeq" id="WP_133879583.1">
    <property type="nucleotide sequence ID" value="NZ_MWIN01000022.1"/>
</dbReference>
<evidence type="ECO:0000256" key="3">
    <source>
        <dbReference type="ARBA" id="ARBA00023002"/>
    </source>
</evidence>
<proteinExistence type="predicted"/>
<dbReference type="Pfam" id="PF00355">
    <property type="entry name" value="Rieske"/>
    <property type="match status" value="1"/>
</dbReference>
<evidence type="ECO:0000256" key="4">
    <source>
        <dbReference type="ARBA" id="ARBA00023004"/>
    </source>
</evidence>
<dbReference type="GO" id="GO:0005737">
    <property type="term" value="C:cytoplasm"/>
    <property type="evidence" value="ECO:0007669"/>
    <property type="project" value="TreeGrafter"/>
</dbReference>
<dbReference type="InterPro" id="IPR036922">
    <property type="entry name" value="Rieske_2Fe-2S_sf"/>
</dbReference>
<keyword evidence="7" id="KW-0808">Transferase</keyword>
<evidence type="ECO:0000256" key="5">
    <source>
        <dbReference type="ARBA" id="ARBA00023014"/>
    </source>
</evidence>
<accession>A0A4R7PA95</accession>
<dbReference type="Proteomes" id="UP000295341">
    <property type="component" value="Unassembled WGS sequence"/>
</dbReference>
<dbReference type="AlphaFoldDB" id="A0A4R7PA95"/>
<dbReference type="GO" id="GO:0008168">
    <property type="term" value="F:methyltransferase activity"/>
    <property type="evidence" value="ECO:0007669"/>
    <property type="project" value="UniProtKB-KW"/>
</dbReference>
<dbReference type="InterPro" id="IPR044043">
    <property type="entry name" value="VanA_C_cat"/>
</dbReference>
<keyword evidence="7" id="KW-0489">Methyltransferase</keyword>
<dbReference type="Gene3D" id="2.102.10.10">
    <property type="entry name" value="Rieske [2Fe-2S] iron-sulphur domain"/>
    <property type="match status" value="1"/>
</dbReference>
<keyword evidence="4" id="KW-0408">Iron</keyword>
<keyword evidence="8" id="KW-1185">Reference proteome</keyword>
<keyword evidence="3" id="KW-0560">Oxidoreductase</keyword>
<feature type="domain" description="Rieske" evidence="6">
    <location>
        <begin position="12"/>
        <end position="115"/>
    </location>
</feature>
<dbReference type="EMBL" id="SOBT01000008">
    <property type="protein sequence ID" value="TDU30953.1"/>
    <property type="molecule type" value="Genomic_DNA"/>
</dbReference>
<dbReference type="GO" id="GO:0046872">
    <property type="term" value="F:metal ion binding"/>
    <property type="evidence" value="ECO:0007669"/>
    <property type="project" value="UniProtKB-KW"/>
</dbReference>
<sequence>MQKKSTFLANAWYAAAMSTEVGPEALFHRKILDTSILIYRKQDGSPVAMHDRCPHRFAPLHLGKRCGDEVACLYHALRFNEKGQCTHSPHGDGRIPNSAQVRVFPLLEKYGFLWIWMGDAPADASRLPTWNELDEGPATGVAHTYMHMKANYELIVDNVMDLSHVDHVHGEIISTRGQLSPLTPQVRETATSIASRNEWKQTPPMFIFNQFLPDPQGEARMFVEVTWTPPANIQLSIGASQDPAGQLNLEECVSQFDLHTCTPETSSTTHYFFATRRNHLVDSAEYNEGKIRAMHAAFETEDGPIIEAVQQEMDTDDFFSLRPALTTNDLAPVKVRRLLRKLIEAERVAAVRGQLEAVVG</sequence>
<keyword evidence="7" id="KW-0503">Monooxygenase</keyword>
<keyword evidence="5" id="KW-0411">Iron-sulfur</keyword>
<name>A0A4R7PA95_9GAMM</name>
<keyword evidence="2" id="KW-0479">Metal-binding</keyword>
<dbReference type="GO" id="GO:0032259">
    <property type="term" value="P:methylation"/>
    <property type="evidence" value="ECO:0007669"/>
    <property type="project" value="UniProtKB-KW"/>
</dbReference>
<evidence type="ECO:0000256" key="1">
    <source>
        <dbReference type="ARBA" id="ARBA00022714"/>
    </source>
</evidence>
<evidence type="ECO:0000259" key="6">
    <source>
        <dbReference type="PROSITE" id="PS51296"/>
    </source>
</evidence>
<dbReference type="PANTHER" id="PTHR21266">
    <property type="entry name" value="IRON-SULFUR DOMAIN CONTAINING PROTEIN"/>
    <property type="match status" value="1"/>
</dbReference>
<dbReference type="InterPro" id="IPR017941">
    <property type="entry name" value="Rieske_2Fe-2S"/>
</dbReference>
<comment type="caution">
    <text evidence="7">The sequence shown here is derived from an EMBL/GenBank/DDBJ whole genome shotgun (WGS) entry which is preliminary data.</text>
</comment>
<keyword evidence="1" id="KW-0001">2Fe-2S</keyword>
<dbReference type="PANTHER" id="PTHR21266:SF19">
    <property type="entry name" value="CHLOROPHYLLIDE A OXYGENASE, CHLOROPLASTIC"/>
    <property type="match status" value="1"/>
</dbReference>
<dbReference type="GO" id="GO:0004497">
    <property type="term" value="F:monooxygenase activity"/>
    <property type="evidence" value="ECO:0007669"/>
    <property type="project" value="UniProtKB-KW"/>
</dbReference>
<dbReference type="SUPFAM" id="SSF55961">
    <property type="entry name" value="Bet v1-like"/>
    <property type="match status" value="1"/>
</dbReference>
<evidence type="ECO:0000256" key="2">
    <source>
        <dbReference type="ARBA" id="ARBA00022723"/>
    </source>
</evidence>
<reference evidence="7 8" key="1">
    <citation type="submission" date="2019-03" db="EMBL/GenBank/DDBJ databases">
        <title>Genomic Encyclopedia of Type Strains, Phase IV (KMG-IV): sequencing the most valuable type-strain genomes for metagenomic binning, comparative biology and taxonomic classification.</title>
        <authorList>
            <person name="Goeker M."/>
        </authorList>
    </citation>
    <scope>NUCLEOTIDE SEQUENCE [LARGE SCALE GENOMIC DNA]</scope>
    <source>
        <strain evidence="7 8">DSM 26377</strain>
    </source>
</reference>
<evidence type="ECO:0000313" key="7">
    <source>
        <dbReference type="EMBL" id="TDU30953.1"/>
    </source>
</evidence>
<dbReference type="InterPro" id="IPR050584">
    <property type="entry name" value="Cholesterol_7-desaturase"/>
</dbReference>
<dbReference type="Gene3D" id="3.90.380.10">
    <property type="entry name" value="Naphthalene 1,2-dioxygenase Alpha Subunit, Chain A, domain 1"/>
    <property type="match status" value="1"/>
</dbReference>
<dbReference type="PROSITE" id="PS51296">
    <property type="entry name" value="RIESKE"/>
    <property type="match status" value="1"/>
</dbReference>
<dbReference type="OrthoDB" id="9794779at2"/>
<evidence type="ECO:0000313" key="8">
    <source>
        <dbReference type="Proteomes" id="UP000295341"/>
    </source>
</evidence>